<evidence type="ECO:0000256" key="1">
    <source>
        <dbReference type="SAM" id="MobiDB-lite"/>
    </source>
</evidence>
<feature type="compositionally biased region" description="Basic and acidic residues" evidence="1">
    <location>
        <begin position="93"/>
        <end position="108"/>
    </location>
</feature>
<gene>
    <name evidence="2" type="ORF">SAMN05421538_10179</name>
</gene>
<evidence type="ECO:0000313" key="3">
    <source>
        <dbReference type="Proteomes" id="UP000199344"/>
    </source>
</evidence>
<dbReference type="EMBL" id="FNAH01000001">
    <property type="protein sequence ID" value="SDD19805.1"/>
    <property type="molecule type" value="Genomic_DNA"/>
</dbReference>
<keyword evidence="3" id="KW-1185">Reference proteome</keyword>
<dbReference type="RefSeq" id="WP_176804826.1">
    <property type="nucleotide sequence ID" value="NZ_FNAH01000001.1"/>
</dbReference>
<name>A0A1G6SUM3_9RHOB</name>
<proteinExistence type="predicted"/>
<dbReference type="AlphaFoldDB" id="A0A1G6SUM3"/>
<sequence>MIGVVIWSSESSRKAVVWCEDQGPLAYMRGSESLSQDGNWPMPGDLLRMECETVGNLRQARAVCVIGPKCCPQLPAALMGQTNRPASHLRVVARNDDPKPRASSDRQVARRRKRLSSAISS</sequence>
<organism evidence="2 3">
    <name type="scientific">Paracoccus isoporae</name>
    <dbReference type="NCBI Taxonomy" id="591205"/>
    <lineage>
        <taxon>Bacteria</taxon>
        <taxon>Pseudomonadati</taxon>
        <taxon>Pseudomonadota</taxon>
        <taxon>Alphaproteobacteria</taxon>
        <taxon>Rhodobacterales</taxon>
        <taxon>Paracoccaceae</taxon>
        <taxon>Paracoccus</taxon>
    </lineage>
</organism>
<accession>A0A1G6SUM3</accession>
<evidence type="ECO:0000313" key="2">
    <source>
        <dbReference type="EMBL" id="SDD19805.1"/>
    </source>
</evidence>
<protein>
    <recommendedName>
        <fullName evidence="4">Cold shock protein, CspA family</fullName>
    </recommendedName>
</protein>
<feature type="region of interest" description="Disordered" evidence="1">
    <location>
        <begin position="89"/>
        <end position="121"/>
    </location>
</feature>
<dbReference type="STRING" id="591205.SAMN05421538_10179"/>
<reference evidence="2 3" key="1">
    <citation type="submission" date="2016-10" db="EMBL/GenBank/DDBJ databases">
        <authorList>
            <person name="de Groot N.N."/>
        </authorList>
    </citation>
    <scope>NUCLEOTIDE SEQUENCE [LARGE SCALE GENOMIC DNA]</scope>
    <source>
        <strain evidence="2 3">DSM 22220</strain>
    </source>
</reference>
<evidence type="ECO:0008006" key="4">
    <source>
        <dbReference type="Google" id="ProtNLM"/>
    </source>
</evidence>
<dbReference type="Proteomes" id="UP000199344">
    <property type="component" value="Unassembled WGS sequence"/>
</dbReference>